<gene>
    <name evidence="2" type="ORF">E7Z73_05255</name>
</gene>
<dbReference type="EMBL" id="SUTE01000039">
    <property type="protein sequence ID" value="MBE6505138.1"/>
    <property type="molecule type" value="Genomic_DNA"/>
</dbReference>
<dbReference type="InterPro" id="IPR038765">
    <property type="entry name" value="Papain-like_cys_pep_sf"/>
</dbReference>
<dbReference type="SUPFAM" id="SSF49373">
    <property type="entry name" value="Invasin/intimin cell-adhesion fragments"/>
    <property type="match status" value="1"/>
</dbReference>
<dbReference type="InterPro" id="IPR013783">
    <property type="entry name" value="Ig-like_fold"/>
</dbReference>
<evidence type="ECO:0000313" key="2">
    <source>
        <dbReference type="EMBL" id="MBE6505138.1"/>
    </source>
</evidence>
<dbReference type="Gene3D" id="3.10.620.30">
    <property type="match status" value="1"/>
</dbReference>
<dbReference type="Gene3D" id="2.60.40.10">
    <property type="entry name" value="Immunoglobulins"/>
    <property type="match status" value="2"/>
</dbReference>
<evidence type="ECO:0000313" key="3">
    <source>
        <dbReference type="Proteomes" id="UP000762703"/>
    </source>
</evidence>
<dbReference type="SUPFAM" id="SSF54001">
    <property type="entry name" value="Cysteine proteinases"/>
    <property type="match status" value="1"/>
</dbReference>
<dbReference type="Pfam" id="PF01841">
    <property type="entry name" value="Transglut_core"/>
    <property type="match status" value="1"/>
</dbReference>
<organism evidence="2 3">
    <name type="scientific">Methanobrevibacter millerae</name>
    <dbReference type="NCBI Taxonomy" id="230361"/>
    <lineage>
        <taxon>Archaea</taxon>
        <taxon>Methanobacteriati</taxon>
        <taxon>Methanobacteriota</taxon>
        <taxon>Methanomada group</taxon>
        <taxon>Methanobacteria</taxon>
        <taxon>Methanobacteriales</taxon>
        <taxon>Methanobacteriaceae</taxon>
        <taxon>Methanobrevibacter</taxon>
    </lineage>
</organism>
<comment type="caution">
    <text evidence="2">The sequence shown here is derived from an EMBL/GenBank/DDBJ whole genome shotgun (WGS) entry which is preliminary data.</text>
</comment>
<sequence length="420" mass="46691">MYYKDGSKFNVTLIDLNAVPMANETVTFNINGLSYNRTTNENGVAGLNINLWPSTYKISYSYSDVDAADYNEGSNTIVVSKIPAYISTNDLKFFYSDRKPFTATLTDAKKNPLEGIDITFNIHGVPYTRTTNASGVAKLNINLPIGYYEITTSFNSNIYEADGKFNHVLVDGVIFMAYDITVYPGYTRDYSVTVLDAYENPIVNEVIEFNYAGISKSAATDADGIATISVGGLSKGDYLINYYCPSRNMGGQTHIFVSEAVLNTKNTISDLTQYLIDSQNCQVSHPEIVSLARQLTAGLTNELDKARAIFNYVRDAIAYDYYYDTLHGAVETLHFKSANCVDQAHLSIALYRAAGLPARYVHGKCTFNSGSTYGHVWSQVLIGDTWIASDTISYSNSLGKVTNWNNYNYKLFGYFPYIVF</sequence>
<proteinExistence type="predicted"/>
<dbReference type="Proteomes" id="UP000762703">
    <property type="component" value="Unassembled WGS sequence"/>
</dbReference>
<dbReference type="AlphaFoldDB" id="A0A8T3VAV6"/>
<feature type="domain" description="Transglutaminase-like" evidence="1">
    <location>
        <begin position="332"/>
        <end position="393"/>
    </location>
</feature>
<dbReference type="InterPro" id="IPR002931">
    <property type="entry name" value="Transglutaminase-like"/>
</dbReference>
<reference evidence="2" key="1">
    <citation type="submission" date="2019-04" db="EMBL/GenBank/DDBJ databases">
        <title>Evolution of Biomass-Degrading Anaerobic Consortia Revealed by Metagenomics.</title>
        <authorList>
            <person name="Peng X."/>
        </authorList>
    </citation>
    <scope>NUCLEOTIDE SEQUENCE</scope>
    <source>
        <strain evidence="2">SIG12</strain>
    </source>
</reference>
<protein>
    <recommendedName>
        <fullName evidence="1">Transglutaminase-like domain-containing protein</fullName>
    </recommendedName>
</protein>
<dbReference type="SMART" id="SM00460">
    <property type="entry name" value="TGc"/>
    <property type="match status" value="1"/>
</dbReference>
<accession>A0A8T3VAV6</accession>
<name>A0A8T3VAV6_9EURY</name>
<evidence type="ECO:0000259" key="1">
    <source>
        <dbReference type="SMART" id="SM00460"/>
    </source>
</evidence>
<dbReference type="PANTHER" id="PTHR33490">
    <property type="entry name" value="BLR5614 PROTEIN-RELATED"/>
    <property type="match status" value="1"/>
</dbReference>
<dbReference type="InterPro" id="IPR008964">
    <property type="entry name" value="Invasin/intimin_cell_adhesion"/>
</dbReference>